<dbReference type="PROSITE" id="PS50157">
    <property type="entry name" value="ZINC_FINGER_C2H2_2"/>
    <property type="match status" value="6"/>
</dbReference>
<dbReference type="EMBL" id="OB793983">
    <property type="protein sequence ID" value="CAD7429156.1"/>
    <property type="molecule type" value="Genomic_DNA"/>
</dbReference>
<sequence length="518" mass="59431">MNQLNKVRTRKQATNHQGVSEAGLLVRDTCLKEEVERIISQTQTLIHHLVDQGEGCGQVPAPTKCCQHNKVKLDVSQTSCVWSRGIREVIVSVAAFAWKESGKPFWKNHPRYTRQRFKPQSCVVGSLVYCESDAINHATTIADISHMFECLRQPVKVSELVRVAAQRWHVLPHVFRMSGRFHSQTLHQERVDGVLLSPLDLRVCEGCIGILGGNSAGSTLSRTFREEYLQSIWTITHNHHLSGWMVYLLFFIMYSFVEVVLDEEMVSKLTTFSVKPEVLNETFSNEKKLFNLFQMDTLPLTDLPDCKPICNNGQNPLVHDDPAGAGDSSLKCCHCGKYFKFKYALERHKLTHSRERPFKCSSCVKCFMFQNHLNQHHREVHVGHKQFQCLDCHKCFYRRSDLNRHGSIHAETRPFGCCSCAKTFRNNYELKRHTLTHTRERSLQCSNCNKSFSFKNHLTQHFKEVHLGEKQFECQACSKCFFRKSDLKRHYGIHNGAAHGDRLVAVETGKEQGNCAAH</sequence>
<evidence type="ECO:0000256" key="5">
    <source>
        <dbReference type="ARBA" id="ARBA00022771"/>
    </source>
</evidence>
<dbReference type="GO" id="GO:0008270">
    <property type="term" value="F:zinc ion binding"/>
    <property type="evidence" value="ECO:0007669"/>
    <property type="project" value="UniProtKB-KW"/>
</dbReference>
<reference evidence="13" key="1">
    <citation type="submission" date="2020-11" db="EMBL/GenBank/DDBJ databases">
        <authorList>
            <person name="Tran Van P."/>
        </authorList>
    </citation>
    <scope>NUCLEOTIDE SEQUENCE</scope>
</reference>
<dbReference type="GO" id="GO:0006357">
    <property type="term" value="P:regulation of transcription by RNA polymerase II"/>
    <property type="evidence" value="ECO:0007669"/>
    <property type="project" value="TreeGrafter"/>
</dbReference>
<evidence type="ECO:0000256" key="3">
    <source>
        <dbReference type="ARBA" id="ARBA00022723"/>
    </source>
</evidence>
<name>A0A7R9EAM5_9NEOP</name>
<dbReference type="FunFam" id="3.30.160.60:FF:001156">
    <property type="entry name" value="Zinc finger protein 407"/>
    <property type="match status" value="1"/>
</dbReference>
<feature type="domain" description="C2H2-type" evidence="12">
    <location>
        <begin position="443"/>
        <end position="471"/>
    </location>
</feature>
<evidence type="ECO:0000313" key="13">
    <source>
        <dbReference type="EMBL" id="CAD7429156.1"/>
    </source>
</evidence>
<gene>
    <name evidence="13" type="ORF">TMSB3V08_LOCUS5941</name>
</gene>
<protein>
    <recommendedName>
        <fullName evidence="12">C2H2-type domain-containing protein</fullName>
    </recommendedName>
</protein>
<dbReference type="AlphaFoldDB" id="A0A7R9EAM5"/>
<dbReference type="GO" id="GO:0003700">
    <property type="term" value="F:DNA-binding transcription factor activity"/>
    <property type="evidence" value="ECO:0007669"/>
    <property type="project" value="TreeGrafter"/>
</dbReference>
<keyword evidence="5 11" id="KW-0863">Zinc-finger</keyword>
<keyword evidence="7" id="KW-0805">Transcription regulation</keyword>
<accession>A0A7R9EAM5</accession>
<dbReference type="PROSITE" id="PS00028">
    <property type="entry name" value="ZINC_FINGER_C2H2_1"/>
    <property type="match status" value="6"/>
</dbReference>
<feature type="domain" description="C2H2-type" evidence="12">
    <location>
        <begin position="358"/>
        <end position="386"/>
    </location>
</feature>
<evidence type="ECO:0000256" key="2">
    <source>
        <dbReference type="ARBA" id="ARBA00006991"/>
    </source>
</evidence>
<feature type="domain" description="C2H2-type" evidence="12">
    <location>
        <begin position="387"/>
        <end position="414"/>
    </location>
</feature>
<keyword evidence="8" id="KW-0238">DNA-binding</keyword>
<keyword evidence="9" id="KW-0804">Transcription</keyword>
<evidence type="ECO:0000256" key="10">
    <source>
        <dbReference type="ARBA" id="ARBA00023242"/>
    </source>
</evidence>
<organism evidence="13">
    <name type="scientific">Timema monikensis</name>
    <dbReference type="NCBI Taxonomy" id="170555"/>
    <lineage>
        <taxon>Eukaryota</taxon>
        <taxon>Metazoa</taxon>
        <taxon>Ecdysozoa</taxon>
        <taxon>Arthropoda</taxon>
        <taxon>Hexapoda</taxon>
        <taxon>Insecta</taxon>
        <taxon>Pterygota</taxon>
        <taxon>Neoptera</taxon>
        <taxon>Polyneoptera</taxon>
        <taxon>Phasmatodea</taxon>
        <taxon>Timematodea</taxon>
        <taxon>Timematoidea</taxon>
        <taxon>Timematidae</taxon>
        <taxon>Timema</taxon>
    </lineage>
</organism>
<dbReference type="SMART" id="SM00355">
    <property type="entry name" value="ZnF_C2H2"/>
    <property type="match status" value="6"/>
</dbReference>
<feature type="domain" description="C2H2-type" evidence="12">
    <location>
        <begin position="472"/>
        <end position="499"/>
    </location>
</feature>
<proteinExistence type="inferred from homology"/>
<evidence type="ECO:0000256" key="6">
    <source>
        <dbReference type="ARBA" id="ARBA00022833"/>
    </source>
</evidence>
<dbReference type="InterPro" id="IPR013087">
    <property type="entry name" value="Znf_C2H2_type"/>
</dbReference>
<evidence type="ECO:0000256" key="7">
    <source>
        <dbReference type="ARBA" id="ARBA00023015"/>
    </source>
</evidence>
<evidence type="ECO:0000259" key="12">
    <source>
        <dbReference type="PROSITE" id="PS50157"/>
    </source>
</evidence>
<keyword evidence="6" id="KW-0862">Zinc</keyword>
<evidence type="ECO:0000256" key="9">
    <source>
        <dbReference type="ARBA" id="ARBA00023163"/>
    </source>
</evidence>
<dbReference type="PANTHER" id="PTHR24390:SF159">
    <property type="entry name" value="GROWTH FACTOR INDEPENDENT 1 TRANSCRIPTIONAL REPRESSOR"/>
    <property type="match status" value="1"/>
</dbReference>
<keyword evidence="10" id="KW-0539">Nucleus</keyword>
<dbReference type="GO" id="GO:0005634">
    <property type="term" value="C:nucleus"/>
    <property type="evidence" value="ECO:0007669"/>
    <property type="project" value="UniProtKB-SubCell"/>
</dbReference>
<dbReference type="InterPro" id="IPR036236">
    <property type="entry name" value="Znf_C2H2_sf"/>
</dbReference>
<feature type="domain" description="C2H2-type" evidence="12">
    <location>
        <begin position="330"/>
        <end position="357"/>
    </location>
</feature>
<dbReference type="SUPFAM" id="SSF57667">
    <property type="entry name" value="beta-beta-alpha zinc fingers"/>
    <property type="match status" value="2"/>
</dbReference>
<comment type="subcellular location">
    <subcellularLocation>
        <location evidence="1">Nucleus</location>
    </subcellularLocation>
</comment>
<evidence type="ECO:0000256" key="8">
    <source>
        <dbReference type="ARBA" id="ARBA00023125"/>
    </source>
</evidence>
<dbReference type="Gene3D" id="3.30.160.60">
    <property type="entry name" value="Classic Zinc Finger"/>
    <property type="match status" value="6"/>
</dbReference>
<evidence type="ECO:0000256" key="1">
    <source>
        <dbReference type="ARBA" id="ARBA00004123"/>
    </source>
</evidence>
<evidence type="ECO:0000256" key="11">
    <source>
        <dbReference type="PROSITE-ProRule" id="PRU00042"/>
    </source>
</evidence>
<keyword evidence="4" id="KW-0677">Repeat</keyword>
<evidence type="ECO:0000256" key="4">
    <source>
        <dbReference type="ARBA" id="ARBA00022737"/>
    </source>
</evidence>
<dbReference type="GO" id="GO:0000978">
    <property type="term" value="F:RNA polymerase II cis-regulatory region sequence-specific DNA binding"/>
    <property type="evidence" value="ECO:0007669"/>
    <property type="project" value="TreeGrafter"/>
</dbReference>
<comment type="similarity">
    <text evidence="2">Belongs to the krueppel C2H2-type zinc-finger protein family.</text>
</comment>
<dbReference type="PANTHER" id="PTHR24390">
    <property type="entry name" value="ZINC FINGER PROTEIN"/>
    <property type="match status" value="1"/>
</dbReference>
<keyword evidence="3" id="KW-0479">Metal-binding</keyword>
<dbReference type="Pfam" id="PF00096">
    <property type="entry name" value="zf-C2H2"/>
    <property type="match status" value="4"/>
</dbReference>
<feature type="domain" description="C2H2-type" evidence="12">
    <location>
        <begin position="415"/>
        <end position="442"/>
    </location>
</feature>